<evidence type="ECO:0000313" key="4">
    <source>
        <dbReference type="EMBL" id="QQP42083.1"/>
    </source>
</evidence>
<protein>
    <recommendedName>
        <fullName evidence="2">RRP15-like protein</fullName>
    </recommendedName>
</protein>
<reference evidence="5" key="1">
    <citation type="submission" date="2021-01" db="EMBL/GenBank/DDBJ databases">
        <title>Caligus Genome Assembly.</title>
        <authorList>
            <person name="Gallardo-Escarate C."/>
        </authorList>
    </citation>
    <scope>NUCLEOTIDE SEQUENCE [LARGE SCALE GENOMIC DNA]</scope>
</reference>
<accession>A0A7T8K0L5</accession>
<evidence type="ECO:0000313" key="5">
    <source>
        <dbReference type="Proteomes" id="UP000595437"/>
    </source>
</evidence>
<evidence type="ECO:0000256" key="3">
    <source>
        <dbReference type="SAM" id="MobiDB-lite"/>
    </source>
</evidence>
<feature type="compositionally biased region" description="Acidic residues" evidence="3">
    <location>
        <begin position="50"/>
        <end position="79"/>
    </location>
</feature>
<feature type="region of interest" description="Disordered" evidence="3">
    <location>
        <begin position="36"/>
        <end position="144"/>
    </location>
</feature>
<evidence type="ECO:0000256" key="2">
    <source>
        <dbReference type="ARBA" id="ARBA00017475"/>
    </source>
</evidence>
<dbReference type="GO" id="GO:0000470">
    <property type="term" value="P:maturation of LSU-rRNA"/>
    <property type="evidence" value="ECO:0007669"/>
    <property type="project" value="TreeGrafter"/>
</dbReference>
<comment type="similarity">
    <text evidence="1">Belongs to the RRP15 family.</text>
</comment>
<dbReference type="AlphaFoldDB" id="A0A7T8K0L5"/>
<dbReference type="Pfam" id="PF07890">
    <property type="entry name" value="Rrp15p"/>
    <property type="match status" value="1"/>
</dbReference>
<dbReference type="PANTHER" id="PTHR13245:SF14">
    <property type="entry name" value="RRP15-LIKE PROTEIN"/>
    <property type="match status" value="1"/>
</dbReference>
<gene>
    <name evidence="4" type="ORF">FKW44_016633</name>
</gene>
<feature type="compositionally biased region" description="Polar residues" evidence="3">
    <location>
        <begin position="93"/>
        <end position="106"/>
    </location>
</feature>
<dbReference type="Proteomes" id="UP000595437">
    <property type="component" value="Chromosome 11"/>
</dbReference>
<name>A0A7T8K0L5_CALRO</name>
<proteinExistence type="inferred from homology"/>
<dbReference type="GO" id="GO:0030687">
    <property type="term" value="C:preribosome, large subunit precursor"/>
    <property type="evidence" value="ECO:0007669"/>
    <property type="project" value="TreeGrafter"/>
</dbReference>
<organism evidence="4 5">
    <name type="scientific">Caligus rogercresseyi</name>
    <name type="common">Sea louse</name>
    <dbReference type="NCBI Taxonomy" id="217165"/>
    <lineage>
        <taxon>Eukaryota</taxon>
        <taxon>Metazoa</taxon>
        <taxon>Ecdysozoa</taxon>
        <taxon>Arthropoda</taxon>
        <taxon>Crustacea</taxon>
        <taxon>Multicrustacea</taxon>
        <taxon>Hexanauplia</taxon>
        <taxon>Copepoda</taxon>
        <taxon>Siphonostomatoida</taxon>
        <taxon>Caligidae</taxon>
        <taxon>Caligus</taxon>
    </lineage>
</organism>
<sequence length="285" mass="31539">MADFKDHNYCLFRVQINRISILKFHHPLAVWGVKSASHGASDSGVTKEELSDEDLASDENDSDADNEDEEIEDEDDGEDSNEKSGWADAMSKVLNSAKSSEPTQVVLSKARKDSDVKSKIGAPTEEGEEAKEESEKAPTKLKQSLVRSKKLAIERVGRQTPHVVRDKAREKALNKIATKGVVQLFNAVKKQQVDLKKDLTSVGKSIRKTEQVYKSLDKDSFLENVLGAKKTSAKGKAVIPSTPVVEDEPMEITETEGSKTWSVLRDDFMLGAKMKDWDKNSDSEG</sequence>
<keyword evidence="5" id="KW-1185">Reference proteome</keyword>
<dbReference type="OrthoDB" id="20949at2759"/>
<dbReference type="PANTHER" id="PTHR13245">
    <property type="entry name" value="RRP15-LIKE PROTEIN"/>
    <property type="match status" value="1"/>
</dbReference>
<dbReference type="EMBL" id="CP045900">
    <property type="protein sequence ID" value="QQP42083.1"/>
    <property type="molecule type" value="Genomic_DNA"/>
</dbReference>
<dbReference type="GO" id="GO:0000460">
    <property type="term" value="P:maturation of 5.8S rRNA"/>
    <property type="evidence" value="ECO:0007669"/>
    <property type="project" value="TreeGrafter"/>
</dbReference>
<evidence type="ECO:0000256" key="1">
    <source>
        <dbReference type="ARBA" id="ARBA00007462"/>
    </source>
</evidence>
<dbReference type="InterPro" id="IPR012459">
    <property type="entry name" value="Rrp15"/>
</dbReference>